<feature type="transmembrane region" description="Helical" evidence="9">
    <location>
        <begin position="20"/>
        <end position="38"/>
    </location>
</feature>
<organism evidence="11 12">
    <name type="scientific">Clathrospora elynae</name>
    <dbReference type="NCBI Taxonomy" id="706981"/>
    <lineage>
        <taxon>Eukaryota</taxon>
        <taxon>Fungi</taxon>
        <taxon>Dikarya</taxon>
        <taxon>Ascomycota</taxon>
        <taxon>Pezizomycotina</taxon>
        <taxon>Dothideomycetes</taxon>
        <taxon>Pleosporomycetidae</taxon>
        <taxon>Pleosporales</taxon>
        <taxon>Diademaceae</taxon>
        <taxon>Clathrospora</taxon>
    </lineage>
</organism>
<evidence type="ECO:0000313" key="12">
    <source>
        <dbReference type="Proteomes" id="UP000800038"/>
    </source>
</evidence>
<evidence type="ECO:0000256" key="7">
    <source>
        <dbReference type="RuleBase" id="RU003346"/>
    </source>
</evidence>
<feature type="transmembrane region" description="Helical" evidence="9">
    <location>
        <begin position="107"/>
        <end position="129"/>
    </location>
</feature>
<evidence type="ECO:0000259" key="10">
    <source>
        <dbReference type="PROSITE" id="PS50850"/>
    </source>
</evidence>
<feature type="transmembrane region" description="Helical" evidence="9">
    <location>
        <begin position="454"/>
        <end position="472"/>
    </location>
</feature>
<dbReference type="InterPro" id="IPR050360">
    <property type="entry name" value="MFS_Sugar_Transporters"/>
</dbReference>
<name>A0A6A5SWJ6_9PLEO</name>
<gene>
    <name evidence="11" type="ORF">EJ02DRAFT_453175</name>
</gene>
<evidence type="ECO:0000313" key="11">
    <source>
        <dbReference type="EMBL" id="KAF1943689.1"/>
    </source>
</evidence>
<dbReference type="PANTHER" id="PTHR48022:SF6">
    <property type="entry name" value="MSTA PROTEIN-RELATED"/>
    <property type="match status" value="1"/>
</dbReference>
<dbReference type="InterPro" id="IPR036259">
    <property type="entry name" value="MFS_trans_sf"/>
</dbReference>
<dbReference type="GO" id="GO:0016020">
    <property type="term" value="C:membrane"/>
    <property type="evidence" value="ECO:0007669"/>
    <property type="project" value="UniProtKB-SubCell"/>
</dbReference>
<dbReference type="FunFam" id="1.20.1250.20:FF:000180">
    <property type="entry name" value="MFS monosaccharide transporter"/>
    <property type="match status" value="1"/>
</dbReference>
<dbReference type="InterPro" id="IPR003663">
    <property type="entry name" value="Sugar/inositol_transpt"/>
</dbReference>
<dbReference type="PROSITE" id="PS50850">
    <property type="entry name" value="MFS"/>
    <property type="match status" value="1"/>
</dbReference>
<dbReference type="SUPFAM" id="SSF103473">
    <property type="entry name" value="MFS general substrate transporter"/>
    <property type="match status" value="1"/>
</dbReference>
<evidence type="ECO:0000256" key="9">
    <source>
        <dbReference type="SAM" id="Phobius"/>
    </source>
</evidence>
<feature type="transmembrane region" description="Helical" evidence="9">
    <location>
        <begin position="379"/>
        <end position="407"/>
    </location>
</feature>
<dbReference type="Gene3D" id="1.20.1250.20">
    <property type="entry name" value="MFS general substrate transporter like domains"/>
    <property type="match status" value="1"/>
</dbReference>
<dbReference type="NCBIfam" id="TIGR00879">
    <property type="entry name" value="SP"/>
    <property type="match status" value="1"/>
</dbReference>
<evidence type="ECO:0000256" key="5">
    <source>
        <dbReference type="ARBA" id="ARBA00022989"/>
    </source>
</evidence>
<feature type="transmembrane region" description="Helical" evidence="9">
    <location>
        <begin position="164"/>
        <end position="182"/>
    </location>
</feature>
<keyword evidence="5 9" id="KW-1133">Transmembrane helix</keyword>
<dbReference type="InterPro" id="IPR020846">
    <property type="entry name" value="MFS_dom"/>
</dbReference>
<evidence type="ECO:0000256" key="8">
    <source>
        <dbReference type="SAM" id="MobiDB-lite"/>
    </source>
</evidence>
<dbReference type="CDD" id="cd17356">
    <property type="entry name" value="MFS_HXT"/>
    <property type="match status" value="1"/>
</dbReference>
<feature type="transmembrane region" description="Helical" evidence="9">
    <location>
        <begin position="194"/>
        <end position="216"/>
    </location>
</feature>
<dbReference type="GO" id="GO:0005351">
    <property type="term" value="F:carbohydrate:proton symporter activity"/>
    <property type="evidence" value="ECO:0007669"/>
    <property type="project" value="TreeGrafter"/>
</dbReference>
<dbReference type="Pfam" id="PF00083">
    <property type="entry name" value="Sugar_tr"/>
    <property type="match status" value="1"/>
</dbReference>
<feature type="transmembrane region" description="Helical" evidence="9">
    <location>
        <begin position="419"/>
        <end position="442"/>
    </location>
</feature>
<feature type="transmembrane region" description="Helical" evidence="9">
    <location>
        <begin position="78"/>
        <end position="100"/>
    </location>
</feature>
<comment type="subcellular location">
    <subcellularLocation>
        <location evidence="1">Membrane</location>
        <topology evidence="1">Multi-pass membrane protein</topology>
    </subcellularLocation>
</comment>
<dbReference type="AlphaFoldDB" id="A0A6A5SWJ6"/>
<feature type="transmembrane region" description="Helical" evidence="9">
    <location>
        <begin position="288"/>
        <end position="310"/>
    </location>
</feature>
<dbReference type="PROSITE" id="PS00217">
    <property type="entry name" value="SUGAR_TRANSPORT_2"/>
    <property type="match status" value="1"/>
</dbReference>
<evidence type="ECO:0000256" key="3">
    <source>
        <dbReference type="ARBA" id="ARBA00022448"/>
    </source>
</evidence>
<feature type="transmembrane region" description="Helical" evidence="9">
    <location>
        <begin position="351"/>
        <end position="373"/>
    </location>
</feature>
<reference evidence="11" key="1">
    <citation type="journal article" date="2020" name="Stud. Mycol.">
        <title>101 Dothideomycetes genomes: a test case for predicting lifestyles and emergence of pathogens.</title>
        <authorList>
            <person name="Haridas S."/>
            <person name="Albert R."/>
            <person name="Binder M."/>
            <person name="Bloem J."/>
            <person name="Labutti K."/>
            <person name="Salamov A."/>
            <person name="Andreopoulos B."/>
            <person name="Baker S."/>
            <person name="Barry K."/>
            <person name="Bills G."/>
            <person name="Bluhm B."/>
            <person name="Cannon C."/>
            <person name="Castanera R."/>
            <person name="Culley D."/>
            <person name="Daum C."/>
            <person name="Ezra D."/>
            <person name="Gonzalez J."/>
            <person name="Henrissat B."/>
            <person name="Kuo A."/>
            <person name="Liang C."/>
            <person name="Lipzen A."/>
            <person name="Lutzoni F."/>
            <person name="Magnuson J."/>
            <person name="Mondo S."/>
            <person name="Nolan M."/>
            <person name="Ohm R."/>
            <person name="Pangilinan J."/>
            <person name="Park H.-J."/>
            <person name="Ramirez L."/>
            <person name="Alfaro M."/>
            <person name="Sun H."/>
            <person name="Tritt A."/>
            <person name="Yoshinaga Y."/>
            <person name="Zwiers L.-H."/>
            <person name="Turgeon B."/>
            <person name="Goodwin S."/>
            <person name="Spatafora J."/>
            <person name="Crous P."/>
            <person name="Grigoriev I."/>
        </authorList>
    </citation>
    <scope>NUCLEOTIDE SEQUENCE</scope>
    <source>
        <strain evidence="11">CBS 161.51</strain>
    </source>
</reference>
<dbReference type="EMBL" id="ML976023">
    <property type="protein sequence ID" value="KAF1943689.1"/>
    <property type="molecule type" value="Genomic_DNA"/>
</dbReference>
<feature type="domain" description="Major facilitator superfamily (MFS) profile" evidence="10">
    <location>
        <begin position="25"/>
        <end position="476"/>
    </location>
</feature>
<dbReference type="PANTHER" id="PTHR48022">
    <property type="entry name" value="PLASTIDIC GLUCOSE TRANSPORTER 4"/>
    <property type="match status" value="1"/>
</dbReference>
<dbReference type="OrthoDB" id="6612291at2759"/>
<feature type="transmembrane region" description="Helical" evidence="9">
    <location>
        <begin position="135"/>
        <end position="152"/>
    </location>
</feature>
<evidence type="ECO:0000256" key="6">
    <source>
        <dbReference type="ARBA" id="ARBA00023136"/>
    </source>
</evidence>
<protein>
    <submittedName>
        <fullName evidence="11">General substrate transporter</fullName>
    </submittedName>
</protein>
<keyword evidence="12" id="KW-1185">Reference proteome</keyword>
<keyword evidence="3 7" id="KW-0813">Transport</keyword>
<dbReference type="InterPro" id="IPR005828">
    <property type="entry name" value="MFS_sugar_transport-like"/>
</dbReference>
<dbReference type="PROSITE" id="PS00216">
    <property type="entry name" value="SUGAR_TRANSPORT_1"/>
    <property type="match status" value="1"/>
</dbReference>
<dbReference type="Proteomes" id="UP000800038">
    <property type="component" value="Unassembled WGS sequence"/>
</dbReference>
<evidence type="ECO:0000256" key="2">
    <source>
        <dbReference type="ARBA" id="ARBA00010992"/>
    </source>
</evidence>
<keyword evidence="4 9" id="KW-0812">Transmembrane</keyword>
<feature type="region of interest" description="Disordered" evidence="8">
    <location>
        <begin position="515"/>
        <end position="534"/>
    </location>
</feature>
<evidence type="ECO:0000256" key="1">
    <source>
        <dbReference type="ARBA" id="ARBA00004141"/>
    </source>
</evidence>
<evidence type="ECO:0000256" key="4">
    <source>
        <dbReference type="ARBA" id="ARBA00022692"/>
    </source>
</evidence>
<proteinExistence type="inferred from homology"/>
<sequence>MASSASRGGALDRVEAPMTLRGYLLCVFAAFGGILFGYDSGYINGVLGMNYFKQQFGGPSSDKDAFNGHLYKTWEKSLIVSILSAGTFFGALMAGSVADWVGRRSTIIAGCGIFSIGVILQVASSTVAVLVPGRLIAGFGIGFVSAVIILYMSEVAPKKFRGAIVAGYQFCITLGLLLASVVDNATKDRMDSSSYRIAMGIQWVFALILGTGLFLLPESPRWYVKKGRNGDAARALGTLRGQPYESQYVKDELNELVVNHEYEMRKGQAGWADCFRGGWTPSSNLRRVVLGMALQMMQQWTGVNFIFYYGSTFFKTVGLQNAFLISMTTTAVNVCSTPISFWTIERFGRRMLLIYGAVGMLVCEFIIAIVGTADEGSKAAGMCLIVFTCFYIFFFASTWGPAAWVVIGEIFPLPIRAKGVALSTASNWFWNFLIGFITPYMVDEDYGNMKAKVFFLWGATCTACVLFAYFLVPETKGLSLEQVDRMLEETTPRNSTKWVPHSMRGDMADISSLGSTEKAVPDAPAPVFRENHDA</sequence>
<dbReference type="PRINTS" id="PR00171">
    <property type="entry name" value="SUGRTRNSPORT"/>
</dbReference>
<keyword evidence="6 9" id="KW-0472">Membrane</keyword>
<feature type="transmembrane region" description="Helical" evidence="9">
    <location>
        <begin position="322"/>
        <end position="344"/>
    </location>
</feature>
<accession>A0A6A5SWJ6</accession>
<dbReference type="InterPro" id="IPR005829">
    <property type="entry name" value="Sugar_transporter_CS"/>
</dbReference>
<comment type="similarity">
    <text evidence="2 7">Belongs to the major facilitator superfamily. Sugar transporter (TC 2.A.1.1) family.</text>
</comment>